<keyword evidence="2 5" id="KW-0235">DNA replication</keyword>
<feature type="domain" description="Cdc6 C-terminal" evidence="7">
    <location>
        <begin position="308"/>
        <end position="391"/>
    </location>
</feature>
<dbReference type="SMART" id="SM00382">
    <property type="entry name" value="AAA"/>
    <property type="match status" value="1"/>
</dbReference>
<comment type="caution">
    <text evidence="8">The sequence shown here is derived from an EMBL/GenBank/DDBJ whole genome shotgun (WGS) entry which is preliminary data.</text>
</comment>
<organism evidence="8 9">
    <name type="scientific">Natronoarchaeum mannanilyticum</name>
    <dbReference type="NCBI Taxonomy" id="926360"/>
    <lineage>
        <taxon>Archaea</taxon>
        <taxon>Methanobacteriati</taxon>
        <taxon>Methanobacteriota</taxon>
        <taxon>Stenosarchaea group</taxon>
        <taxon>Halobacteria</taxon>
        <taxon>Halobacteriales</taxon>
        <taxon>Natronoarchaeaceae</taxon>
    </lineage>
</organism>
<dbReference type="SUPFAM" id="SSF46785">
    <property type="entry name" value="Winged helix' DNA-binding domain"/>
    <property type="match status" value="1"/>
</dbReference>
<dbReference type="InterPro" id="IPR003593">
    <property type="entry name" value="AAA+_ATPase"/>
</dbReference>
<dbReference type="PANTHER" id="PTHR10763">
    <property type="entry name" value="CELL DIVISION CONTROL PROTEIN 6-RELATED"/>
    <property type="match status" value="1"/>
</dbReference>
<dbReference type="GO" id="GO:0006260">
    <property type="term" value="P:DNA replication"/>
    <property type="evidence" value="ECO:0007669"/>
    <property type="project" value="UniProtKB-UniRule"/>
</dbReference>
<sequence>MSRKSPFNTAQNIFTDRDVFDVEGFQPKELIERDEQINEYASALEPVLNGWRPNNIFIYGKTGTGKTATTRYMLDWLRRDIEDHNEAGDDEIDLSIVYLNCEALTSSYQVAVELLNELRDEHEQVATRGHAPSDIYNWLFEELDEIGGVVLTVLDEVDNVGDDDTILYKLSRPEIENATLGVVGISNDFSFRDDLSAKVKDSLCEKEILFPAYGSEELREILFQRAEKGLHADAYDTAPVALSAAYAAQDKGSARQAIDILREAGDIARREDADEITEEHVEEAKGVVERGRVSEMIQGLSPHGQYALHALAIAERRDETPIRTKDLYEFYGSICNQHATDPLSARALRDHMSEIDLIGLATVDKKNAGRAGGKYKQYDLDVKVDRVVEAFAETDAVEVDETSYQSTL</sequence>
<dbReference type="NCBIfam" id="TIGR02928">
    <property type="entry name" value="orc1/cdc6 family replication initiation protein"/>
    <property type="match status" value="1"/>
</dbReference>
<dbReference type="PANTHER" id="PTHR10763:SF22">
    <property type="entry name" value="ORC1-TYPE DNA REPLICATION PROTEIN"/>
    <property type="match status" value="1"/>
</dbReference>
<evidence type="ECO:0000313" key="9">
    <source>
        <dbReference type="Proteomes" id="UP001500420"/>
    </source>
</evidence>
<evidence type="ECO:0000256" key="2">
    <source>
        <dbReference type="ARBA" id="ARBA00022705"/>
    </source>
</evidence>
<dbReference type="InterPro" id="IPR050311">
    <property type="entry name" value="ORC1/CDC6"/>
</dbReference>
<keyword evidence="3 5" id="KW-0547">Nucleotide-binding</keyword>
<comment type="function">
    <text evidence="5">Involved in regulation of DNA replication.</text>
</comment>
<dbReference type="CDD" id="cd08768">
    <property type="entry name" value="Cdc6_C"/>
    <property type="match status" value="1"/>
</dbReference>
<feature type="binding site" evidence="5">
    <location>
        <begin position="64"/>
        <end position="68"/>
    </location>
    <ligand>
        <name>ATP</name>
        <dbReference type="ChEBI" id="CHEBI:30616"/>
    </ligand>
</feature>
<dbReference type="Pfam" id="PF13401">
    <property type="entry name" value="AAA_22"/>
    <property type="match status" value="1"/>
</dbReference>
<protein>
    <recommendedName>
        <fullName evidence="5">ORC1-type DNA replication protein</fullName>
    </recommendedName>
</protein>
<evidence type="ECO:0000256" key="5">
    <source>
        <dbReference type="HAMAP-Rule" id="MF_01407"/>
    </source>
</evidence>
<dbReference type="InterPro" id="IPR036390">
    <property type="entry name" value="WH_DNA-bd_sf"/>
</dbReference>
<dbReference type="SMART" id="SM01074">
    <property type="entry name" value="Cdc6_C"/>
    <property type="match status" value="1"/>
</dbReference>
<dbReference type="FunFam" id="1.10.8.60:FF:000073">
    <property type="entry name" value="ORC1-type DNA replication protein"/>
    <property type="match status" value="1"/>
</dbReference>
<dbReference type="InterPro" id="IPR049945">
    <property type="entry name" value="AAA_22"/>
</dbReference>
<dbReference type="Gene3D" id="1.10.8.60">
    <property type="match status" value="1"/>
</dbReference>
<dbReference type="Pfam" id="PF22703">
    <property type="entry name" value="Cdc6_lid"/>
    <property type="match status" value="1"/>
</dbReference>
<feature type="domain" description="AAA+ ATPase" evidence="6">
    <location>
        <begin position="52"/>
        <end position="209"/>
    </location>
</feature>
<dbReference type="GO" id="GO:0016887">
    <property type="term" value="F:ATP hydrolysis activity"/>
    <property type="evidence" value="ECO:0007669"/>
    <property type="project" value="InterPro"/>
</dbReference>
<dbReference type="Proteomes" id="UP001500420">
    <property type="component" value="Unassembled WGS sequence"/>
</dbReference>
<dbReference type="RefSeq" id="WP_343774473.1">
    <property type="nucleotide sequence ID" value="NZ_BAAADV010000007.1"/>
</dbReference>
<evidence type="ECO:0000256" key="4">
    <source>
        <dbReference type="ARBA" id="ARBA00022840"/>
    </source>
</evidence>
<evidence type="ECO:0000259" key="6">
    <source>
        <dbReference type="SMART" id="SM00382"/>
    </source>
</evidence>
<dbReference type="InterPro" id="IPR015163">
    <property type="entry name" value="Cdc6_C"/>
</dbReference>
<dbReference type="SUPFAM" id="SSF52540">
    <property type="entry name" value="P-loop containing nucleoside triphosphate hydrolases"/>
    <property type="match status" value="1"/>
</dbReference>
<dbReference type="InterPro" id="IPR036388">
    <property type="entry name" value="WH-like_DNA-bd_sf"/>
</dbReference>
<keyword evidence="4 5" id="KW-0067">ATP-binding</keyword>
<reference evidence="8 9" key="1">
    <citation type="journal article" date="2019" name="Int. J. Syst. Evol. Microbiol.">
        <title>The Global Catalogue of Microorganisms (GCM) 10K type strain sequencing project: providing services to taxonomists for standard genome sequencing and annotation.</title>
        <authorList>
            <consortium name="The Broad Institute Genomics Platform"/>
            <consortium name="The Broad Institute Genome Sequencing Center for Infectious Disease"/>
            <person name="Wu L."/>
            <person name="Ma J."/>
        </authorList>
    </citation>
    <scope>NUCLEOTIDE SEQUENCE [LARGE SCALE GENOMIC DNA]</scope>
    <source>
        <strain evidence="8 9">JCM 16328</strain>
    </source>
</reference>
<dbReference type="InterPro" id="IPR014277">
    <property type="entry name" value="Orc1/Cdc6_arc"/>
</dbReference>
<dbReference type="InterPro" id="IPR055237">
    <property type="entry name" value="Cdc6_lid"/>
</dbReference>
<comment type="similarity">
    <text evidence="1 5">Belongs to the CDC6/cdc18 family.</text>
</comment>
<accession>A0AAV3TB77</accession>
<dbReference type="InterPro" id="IPR027417">
    <property type="entry name" value="P-loop_NTPase"/>
</dbReference>
<dbReference type="Pfam" id="PF09079">
    <property type="entry name" value="WHD_Cdc6"/>
    <property type="match status" value="1"/>
</dbReference>
<feature type="binding site" evidence="5">
    <location>
        <position position="225"/>
    </location>
    <ligand>
        <name>ATP</name>
        <dbReference type="ChEBI" id="CHEBI:30616"/>
    </ligand>
</feature>
<dbReference type="Gene3D" id="1.10.10.10">
    <property type="entry name" value="Winged helix-like DNA-binding domain superfamily/Winged helix DNA-binding domain"/>
    <property type="match status" value="1"/>
</dbReference>
<dbReference type="Gene3D" id="3.40.50.300">
    <property type="entry name" value="P-loop containing nucleotide triphosphate hydrolases"/>
    <property type="match status" value="1"/>
</dbReference>
<proteinExistence type="inferred from homology"/>
<name>A0AAV3TB77_9EURY</name>
<keyword evidence="9" id="KW-1185">Reference proteome</keyword>
<dbReference type="GO" id="GO:0005524">
    <property type="term" value="F:ATP binding"/>
    <property type="evidence" value="ECO:0007669"/>
    <property type="project" value="UniProtKB-UniRule"/>
</dbReference>
<dbReference type="EMBL" id="BAAADV010000007">
    <property type="protein sequence ID" value="GAA0676937.1"/>
    <property type="molecule type" value="Genomic_DNA"/>
</dbReference>
<gene>
    <name evidence="8" type="primary">orc8_3</name>
    <name evidence="8" type="ORF">GCM10009020_25970</name>
</gene>
<feature type="binding site" evidence="5">
    <location>
        <position position="213"/>
    </location>
    <ligand>
        <name>ATP</name>
        <dbReference type="ChEBI" id="CHEBI:30616"/>
    </ligand>
</feature>
<evidence type="ECO:0000259" key="7">
    <source>
        <dbReference type="SMART" id="SM01074"/>
    </source>
</evidence>
<evidence type="ECO:0000256" key="3">
    <source>
        <dbReference type="ARBA" id="ARBA00022741"/>
    </source>
</evidence>
<evidence type="ECO:0000256" key="1">
    <source>
        <dbReference type="ARBA" id="ARBA00006184"/>
    </source>
</evidence>
<dbReference type="HAMAP" id="MF_01407">
    <property type="entry name" value="ORC1_type_DNA_replic_protein"/>
    <property type="match status" value="1"/>
</dbReference>
<evidence type="ECO:0000313" key="8">
    <source>
        <dbReference type="EMBL" id="GAA0676937.1"/>
    </source>
</evidence>
<dbReference type="AlphaFoldDB" id="A0AAV3TB77"/>